<dbReference type="PANTHER" id="PTHR47234:SF3">
    <property type="entry name" value="SECRETIN_TONB SHORT N-TERMINAL DOMAIN-CONTAINING PROTEIN"/>
    <property type="match status" value="1"/>
</dbReference>
<evidence type="ECO:0000256" key="7">
    <source>
        <dbReference type="ARBA" id="ARBA00023237"/>
    </source>
</evidence>
<evidence type="ECO:0000256" key="6">
    <source>
        <dbReference type="ARBA" id="ARBA00023136"/>
    </source>
</evidence>
<protein>
    <submittedName>
        <fullName evidence="13">TonB-dependent receptor</fullName>
    </submittedName>
</protein>
<dbReference type="GO" id="GO:0009279">
    <property type="term" value="C:cell outer membrane"/>
    <property type="evidence" value="ECO:0007669"/>
    <property type="project" value="UniProtKB-SubCell"/>
</dbReference>
<evidence type="ECO:0000256" key="8">
    <source>
        <dbReference type="PROSITE-ProRule" id="PRU01360"/>
    </source>
</evidence>
<evidence type="ECO:0000256" key="10">
    <source>
        <dbReference type="SAM" id="SignalP"/>
    </source>
</evidence>
<comment type="similarity">
    <text evidence="8 9">Belongs to the TonB-dependent receptor family.</text>
</comment>
<feature type="domain" description="TonB-dependent receptor plug" evidence="12">
    <location>
        <begin position="120"/>
        <end position="240"/>
    </location>
</feature>
<dbReference type="Gene3D" id="2.170.130.10">
    <property type="entry name" value="TonB-dependent receptor, plug domain"/>
    <property type="match status" value="1"/>
</dbReference>
<comment type="subcellular location">
    <subcellularLocation>
        <location evidence="1 8">Cell outer membrane</location>
        <topology evidence="1 8">Multi-pass membrane protein</topology>
    </subcellularLocation>
</comment>
<proteinExistence type="inferred from homology"/>
<dbReference type="PANTHER" id="PTHR47234">
    <property type="match status" value="1"/>
</dbReference>
<dbReference type="InterPro" id="IPR037066">
    <property type="entry name" value="Plug_dom_sf"/>
</dbReference>
<organism evidence="13 14">
    <name type="scientific">Xanthocytophaga agilis</name>
    <dbReference type="NCBI Taxonomy" id="3048010"/>
    <lineage>
        <taxon>Bacteria</taxon>
        <taxon>Pseudomonadati</taxon>
        <taxon>Bacteroidota</taxon>
        <taxon>Cytophagia</taxon>
        <taxon>Cytophagales</taxon>
        <taxon>Rhodocytophagaceae</taxon>
        <taxon>Xanthocytophaga</taxon>
    </lineage>
</organism>
<evidence type="ECO:0000259" key="12">
    <source>
        <dbReference type="Pfam" id="PF07715"/>
    </source>
</evidence>
<dbReference type="AlphaFoldDB" id="A0AAE3RB64"/>
<keyword evidence="14" id="KW-1185">Reference proteome</keyword>
<dbReference type="Gene3D" id="2.60.40.1120">
    <property type="entry name" value="Carboxypeptidase-like, regulatory domain"/>
    <property type="match status" value="1"/>
</dbReference>
<evidence type="ECO:0000256" key="9">
    <source>
        <dbReference type="RuleBase" id="RU003357"/>
    </source>
</evidence>
<feature type="domain" description="TonB-dependent receptor-like beta-barrel" evidence="11">
    <location>
        <begin position="449"/>
        <end position="917"/>
    </location>
</feature>
<dbReference type="RefSeq" id="WP_314516368.1">
    <property type="nucleotide sequence ID" value="NZ_JASJOU010000013.1"/>
</dbReference>
<dbReference type="InterPro" id="IPR008969">
    <property type="entry name" value="CarboxyPept-like_regulatory"/>
</dbReference>
<keyword evidence="6 8" id="KW-0472">Membrane</keyword>
<keyword evidence="2 8" id="KW-0813">Transport</keyword>
<dbReference type="Pfam" id="PF13715">
    <property type="entry name" value="CarbopepD_reg_2"/>
    <property type="match status" value="1"/>
</dbReference>
<dbReference type="PROSITE" id="PS52016">
    <property type="entry name" value="TONB_DEPENDENT_REC_3"/>
    <property type="match status" value="1"/>
</dbReference>
<gene>
    <name evidence="13" type="ORF">QNI22_29095</name>
</gene>
<sequence length="957" mass="104680">MKHKLYKLSLICLFALLWHSAAVAQSKTVTGKVTDKAEPLVGVTVVVKGTTTGTVTNEKGAFSIKVPGDDAVLIFSSVGYTAQEVAVGSKSEIDVSLLSDGLELSEITVVGSRNANRTQLESVAPVDIISVNQMAQSMPQPDLSQMLKQVAPSFNALQQVGGDLDSHVTPVQLRNQPPNQTLLLLNGKRRHVSSLLQLYNRTGPSTSADLMTIPTLAVEKVEILRDGAAAQYGSDAIAGVMNINLRKSVNELSASYYTSIYKEGDGVTHQLMANYGLPLGKNGGFINMTGEITSRGSTTRTPDGGYDGVVYGDDYLNNRFKDANGQSIITNPEIIANPTNSALLTDDGLMEARGLTRKNFQMINGLSKMTNSSLFFNAGVPLSDKSRFYAFGGINYRNTLSGCYYRFPRQTDRVIYEVYPNGFLPQLTSIITDKSVTAGIQGKLGVFDVDFSNTFGSSKFRYGMVNTLNASYGPESPTTMRLGDNIFTQNTTSLAFSHYFNNPFGSEIKGINLAFGAEMRIENFQITPGQVESYTKGTYGTFTSPSDNYNYTQSINADAKNADGSDIILPYRGYVYDFNNYSPNCQCFRGFTPQQQADAYRNVAAGYIDVEADLSHKFTISGAARFENYSDFGSVITGKIAARYSILANVHLRGSASTGFRAPSLHELYYAQTSTVFTPEGVPFDVGFFTNQSSAAKALGIPQLKEENSKNVSFGIAFEPMQGFEITADAYWFRVTDKIILTGNFDGPSVGGNFKNVIGAGAAQFFTNGADVESKGLDLVANYTRTLGNSKLILSLAANWNKVEFVAVHPAKLKLGPDATLTPEQISDLYLSRSVRGNYEEGNPRQKYILSATFMPKKWTFMARTIYYGSVWSRSAYADETTGQYYDYKLDGRATVDLSVGYTIFKGLNLSVGGENIFDVYPTRILPALTDSNRFGYENYQMGFQGAYYYARLGFKF</sequence>
<dbReference type="InterPro" id="IPR000531">
    <property type="entry name" value="Beta-barrel_TonB"/>
</dbReference>
<evidence type="ECO:0000313" key="13">
    <source>
        <dbReference type="EMBL" id="MDJ1504754.1"/>
    </source>
</evidence>
<dbReference type="SUPFAM" id="SSF49464">
    <property type="entry name" value="Carboxypeptidase regulatory domain-like"/>
    <property type="match status" value="1"/>
</dbReference>
<dbReference type="Proteomes" id="UP001232063">
    <property type="component" value="Unassembled WGS sequence"/>
</dbReference>
<reference evidence="13" key="1">
    <citation type="submission" date="2023-05" db="EMBL/GenBank/DDBJ databases">
        <authorList>
            <person name="Zhang X."/>
        </authorList>
    </citation>
    <scope>NUCLEOTIDE SEQUENCE</scope>
    <source>
        <strain evidence="13">BD1B2-1</strain>
    </source>
</reference>
<evidence type="ECO:0000256" key="1">
    <source>
        <dbReference type="ARBA" id="ARBA00004571"/>
    </source>
</evidence>
<feature type="signal peptide" evidence="10">
    <location>
        <begin position="1"/>
        <end position="24"/>
    </location>
</feature>
<feature type="chain" id="PRO_5042078352" evidence="10">
    <location>
        <begin position="25"/>
        <end position="957"/>
    </location>
</feature>
<name>A0AAE3RB64_9BACT</name>
<evidence type="ECO:0000256" key="4">
    <source>
        <dbReference type="ARBA" id="ARBA00022692"/>
    </source>
</evidence>
<keyword evidence="3 8" id="KW-1134">Transmembrane beta strand</keyword>
<dbReference type="InterPro" id="IPR012910">
    <property type="entry name" value="Plug_dom"/>
</dbReference>
<keyword evidence="4 8" id="KW-0812">Transmembrane</keyword>
<keyword evidence="7 8" id="KW-0998">Cell outer membrane</keyword>
<dbReference type="Pfam" id="PF07715">
    <property type="entry name" value="Plug"/>
    <property type="match status" value="1"/>
</dbReference>
<evidence type="ECO:0000256" key="2">
    <source>
        <dbReference type="ARBA" id="ARBA00022448"/>
    </source>
</evidence>
<dbReference type="InterPro" id="IPR039426">
    <property type="entry name" value="TonB-dep_rcpt-like"/>
</dbReference>
<evidence type="ECO:0000313" key="14">
    <source>
        <dbReference type="Proteomes" id="UP001232063"/>
    </source>
</evidence>
<dbReference type="Gene3D" id="2.40.170.20">
    <property type="entry name" value="TonB-dependent receptor, beta-barrel domain"/>
    <property type="match status" value="1"/>
</dbReference>
<keyword evidence="5 9" id="KW-0798">TonB box</keyword>
<dbReference type="InterPro" id="IPR036942">
    <property type="entry name" value="Beta-barrel_TonB_sf"/>
</dbReference>
<dbReference type="SUPFAM" id="SSF56935">
    <property type="entry name" value="Porins"/>
    <property type="match status" value="1"/>
</dbReference>
<keyword evidence="10" id="KW-0732">Signal</keyword>
<evidence type="ECO:0000256" key="3">
    <source>
        <dbReference type="ARBA" id="ARBA00022452"/>
    </source>
</evidence>
<accession>A0AAE3RB64</accession>
<comment type="caution">
    <text evidence="13">The sequence shown here is derived from an EMBL/GenBank/DDBJ whole genome shotgun (WGS) entry which is preliminary data.</text>
</comment>
<evidence type="ECO:0000259" key="11">
    <source>
        <dbReference type="Pfam" id="PF00593"/>
    </source>
</evidence>
<evidence type="ECO:0000256" key="5">
    <source>
        <dbReference type="ARBA" id="ARBA00023077"/>
    </source>
</evidence>
<dbReference type="EMBL" id="JASJOU010000013">
    <property type="protein sequence ID" value="MDJ1504754.1"/>
    <property type="molecule type" value="Genomic_DNA"/>
</dbReference>
<dbReference type="Pfam" id="PF00593">
    <property type="entry name" value="TonB_dep_Rec_b-barrel"/>
    <property type="match status" value="1"/>
</dbReference>
<keyword evidence="13" id="KW-0675">Receptor</keyword>